<dbReference type="EMBL" id="NHSJ01000084">
    <property type="protein sequence ID" value="PPQ30042.1"/>
    <property type="molecule type" value="Genomic_DNA"/>
</dbReference>
<proteinExistence type="predicted"/>
<reference evidence="1 2" key="1">
    <citation type="journal article" date="2018" name="Arch. Microbiol.">
        <title>New insights into the metabolic potential of the phototrophic purple bacterium Rhodopila globiformis DSM 161(T) from its draft genome sequence and evidence for a vanadium-dependent nitrogenase.</title>
        <authorList>
            <person name="Imhoff J.F."/>
            <person name="Rahn T."/>
            <person name="Kunzel S."/>
            <person name="Neulinger S.C."/>
        </authorList>
    </citation>
    <scope>NUCLEOTIDE SEQUENCE [LARGE SCALE GENOMIC DNA]</scope>
    <source>
        <strain evidence="1 2">DSM 16996</strain>
    </source>
</reference>
<dbReference type="NCBIfam" id="NF040576">
    <property type="entry name" value="T2SS_GspM_XpsM"/>
    <property type="match status" value="1"/>
</dbReference>
<evidence type="ECO:0000313" key="1">
    <source>
        <dbReference type="EMBL" id="PPQ30042.1"/>
    </source>
</evidence>
<organism evidence="1 2">
    <name type="scientific">Rhodoblastus sphagnicola</name>
    <dbReference type="NCBI Taxonomy" id="333368"/>
    <lineage>
        <taxon>Bacteria</taxon>
        <taxon>Pseudomonadati</taxon>
        <taxon>Pseudomonadota</taxon>
        <taxon>Alphaproteobacteria</taxon>
        <taxon>Hyphomicrobiales</taxon>
        <taxon>Rhodoblastaceae</taxon>
        <taxon>Rhodoblastus</taxon>
    </lineage>
</organism>
<name>A0A2S6N614_9HYPH</name>
<dbReference type="AlphaFoldDB" id="A0A2S6N614"/>
<comment type="caution">
    <text evidence="1">The sequence shown here is derived from an EMBL/GenBank/DDBJ whole genome shotgun (WGS) entry which is preliminary data.</text>
</comment>
<protein>
    <recommendedName>
        <fullName evidence="3">General secretion pathway protein GspM</fullName>
    </recommendedName>
</protein>
<evidence type="ECO:0000313" key="2">
    <source>
        <dbReference type="Proteomes" id="UP000239089"/>
    </source>
</evidence>
<dbReference type="InterPro" id="IPR034756">
    <property type="entry name" value="T2SSM_b"/>
</dbReference>
<dbReference type="OrthoDB" id="8453728at2"/>
<keyword evidence="2" id="KW-1185">Reference proteome</keyword>
<gene>
    <name evidence="1" type="ORF">CCR94_13600</name>
</gene>
<accession>A0A2S6N614</accession>
<dbReference type="RefSeq" id="WP_104508404.1">
    <property type="nucleotide sequence ID" value="NZ_JACIGC010000001.1"/>
</dbReference>
<sequence length="202" mass="21893">MTAIRRLRDSPARFLAVNALILIAFYFGLVEPIRALRDDGEAGLAERRETLARYRAVAAQATAISDYARRVARDNERGEFLDGDNDGLVAANLQARLKDAADAAKVTVRSLQMLPSKTIDGAALTGARLDVIGPLPAIHALARALEAPIPLLLITDASLRRESSVWGAQDDKDQIAAQFDVFGFVNHTRGRRGLGPVRIPAE</sequence>
<dbReference type="Proteomes" id="UP000239089">
    <property type="component" value="Unassembled WGS sequence"/>
</dbReference>
<evidence type="ECO:0008006" key="3">
    <source>
        <dbReference type="Google" id="ProtNLM"/>
    </source>
</evidence>
<dbReference type="Pfam" id="PF10741">
    <property type="entry name" value="T2SSM_b"/>
    <property type="match status" value="1"/>
</dbReference>